<dbReference type="eggNOG" id="ENOG502THG6">
    <property type="taxonomic scope" value="Eukaryota"/>
</dbReference>
<dbReference type="STRING" id="6239.Y6E2A.1.1"/>
<feature type="transmembrane region" description="Helical" evidence="1">
    <location>
        <begin position="160"/>
        <end position="180"/>
    </location>
</feature>
<dbReference type="WormBase" id="Y6E2A.1">
    <property type="protein sequence ID" value="CE16578"/>
    <property type="gene ID" value="WBGene00012397"/>
</dbReference>
<dbReference type="SMR" id="O45971"/>
<dbReference type="GO" id="GO:0042048">
    <property type="term" value="P:olfactory behavior"/>
    <property type="evidence" value="ECO:0000318"/>
    <property type="project" value="GO_Central"/>
</dbReference>
<dbReference type="AlphaFoldDB" id="O45971"/>
<dbReference type="GO" id="GO:0005886">
    <property type="term" value="C:plasma membrane"/>
    <property type="evidence" value="ECO:0000318"/>
    <property type="project" value="GO_Central"/>
</dbReference>
<evidence type="ECO:0000313" key="2">
    <source>
        <dbReference type="EMBL" id="CAA15965.1"/>
    </source>
</evidence>
<proteinExistence type="predicted"/>
<dbReference type="HOGENOM" id="CLU_036335_2_1_1"/>
<keyword evidence="1" id="KW-0472">Membrane</keyword>
<dbReference type="PANTHER" id="PTHR22943">
    <property type="entry name" value="7-TRANSMEMBRANE DOMAIN RECEPTOR C.ELEGANS"/>
    <property type="match status" value="1"/>
</dbReference>
<keyword evidence="2" id="KW-0675">Receptor</keyword>
<evidence type="ECO:0000313" key="4">
    <source>
        <dbReference type="WormBase" id="Y6E2A.1"/>
    </source>
</evidence>
<feature type="transmembrane region" description="Helical" evidence="1">
    <location>
        <begin position="243"/>
        <end position="264"/>
    </location>
</feature>
<gene>
    <name evidence="2" type="ORF">CELE_Y6E2A.1</name>
    <name evidence="2 4" type="ORF">Y6E2A.1</name>
</gene>
<dbReference type="CTD" id="189372"/>
<feature type="transmembrane region" description="Helical" evidence="1">
    <location>
        <begin position="210"/>
        <end position="231"/>
    </location>
</feature>
<feature type="transmembrane region" description="Helical" evidence="1">
    <location>
        <begin position="91"/>
        <end position="111"/>
    </location>
</feature>
<dbReference type="Pfam" id="PF10326">
    <property type="entry name" value="7TM_GPCR_Str"/>
    <property type="match status" value="1"/>
</dbReference>
<reference evidence="2 3" key="1">
    <citation type="journal article" date="1998" name="Science">
        <title>Genome sequence of the nematode C. elegans: a platform for investigating biology.</title>
        <authorList>
            <consortium name="The C. elegans sequencing consortium"/>
            <person name="Sulson J.E."/>
            <person name="Waterston R."/>
        </authorList>
    </citation>
    <scope>NUCLEOTIDE SEQUENCE [LARGE SCALE GENOMIC DNA]</scope>
    <source>
        <strain evidence="2 3">Bristol N2</strain>
    </source>
</reference>
<dbReference type="Gene3D" id="1.20.1070.10">
    <property type="entry name" value="Rhodopsin 7-helix transmembrane proteins"/>
    <property type="match status" value="1"/>
</dbReference>
<keyword evidence="3" id="KW-1185">Reference proteome</keyword>
<dbReference type="GeneID" id="189372"/>
<dbReference type="GO" id="GO:0007186">
    <property type="term" value="P:G protein-coupled receptor signaling pathway"/>
    <property type="evidence" value="ECO:0000318"/>
    <property type="project" value="GO_Central"/>
</dbReference>
<accession>O45971</accession>
<dbReference type="PaxDb" id="6239-Y6E2A.1"/>
<evidence type="ECO:0000256" key="1">
    <source>
        <dbReference type="SAM" id="Phobius"/>
    </source>
</evidence>
<feature type="transmembrane region" description="Helical" evidence="1">
    <location>
        <begin position="45"/>
        <end position="70"/>
    </location>
</feature>
<evidence type="ECO:0000313" key="3">
    <source>
        <dbReference type="Proteomes" id="UP000001940"/>
    </source>
</evidence>
<name>O45971_CAEEL</name>
<dbReference type="AGR" id="WB:WBGene00012397"/>
<dbReference type="InterPro" id="IPR019428">
    <property type="entry name" value="7TM_GPCR_serpentine_rcpt_Str"/>
</dbReference>
<dbReference type="FunCoup" id="O45971">
    <property type="interactions" value="10"/>
</dbReference>
<dbReference type="OrthoDB" id="5812563at2759"/>
<keyword evidence="1" id="KW-0812">Transmembrane</keyword>
<dbReference type="PhylomeDB" id="O45971"/>
<dbReference type="KEGG" id="cel:CELE_Y6E2A.1"/>
<dbReference type="EMBL" id="BX284605">
    <property type="protein sequence ID" value="CAA15965.1"/>
    <property type="molecule type" value="Genomic_DNA"/>
</dbReference>
<dbReference type="GO" id="GO:0038022">
    <property type="term" value="F:G protein-coupled olfactory receptor activity"/>
    <property type="evidence" value="ECO:0000318"/>
    <property type="project" value="GO_Central"/>
</dbReference>
<dbReference type="PANTHER" id="PTHR22943:SF137">
    <property type="entry name" value="SEVEN TM RECEPTOR"/>
    <property type="match status" value="1"/>
</dbReference>
<dbReference type="RefSeq" id="NP_506907.1">
    <property type="nucleotide sequence ID" value="NM_074506.1"/>
</dbReference>
<keyword evidence="1" id="KW-1133">Transmembrane helix</keyword>
<dbReference type="PIR" id="T27332">
    <property type="entry name" value="T27332"/>
</dbReference>
<dbReference type="InParanoid" id="O45971"/>
<organism evidence="2 3">
    <name type="scientific">Caenorhabditis elegans</name>
    <dbReference type="NCBI Taxonomy" id="6239"/>
    <lineage>
        <taxon>Eukaryota</taxon>
        <taxon>Metazoa</taxon>
        <taxon>Ecdysozoa</taxon>
        <taxon>Nematoda</taxon>
        <taxon>Chromadorea</taxon>
        <taxon>Rhabditida</taxon>
        <taxon>Rhabditina</taxon>
        <taxon>Rhabditomorpha</taxon>
        <taxon>Rhabditoidea</taxon>
        <taxon>Rhabditidae</taxon>
        <taxon>Peloderinae</taxon>
        <taxon>Caenorhabditis</taxon>
    </lineage>
</organism>
<dbReference type="Proteomes" id="UP000001940">
    <property type="component" value="Chromosome V"/>
</dbReference>
<dbReference type="SUPFAM" id="SSF81321">
    <property type="entry name" value="Family A G protein-coupled receptor-like"/>
    <property type="match status" value="1"/>
</dbReference>
<dbReference type="UCSC" id="Y6E2A.1">
    <property type="organism name" value="c. elegans"/>
</dbReference>
<protein>
    <submittedName>
        <fullName evidence="2">Seven TM Receptor</fullName>
    </submittedName>
</protein>
<sequence>MKLPKIYGLIRIEKFSQKVKLEVFQKKHKKLGNSIFSGIFKNKQAMIYVLGMYCSCYGMMLSLLTINFYYRYLSVTCPSKLSRFSLKFVPIWTFIVLINSFAWFSICYFVNGPSKMKDLHVYPEFLKSYCMKPDEFAYASAQYFYEDPVTGELTIHFRSLLATGAMAMIMTFTLSAILYFGMQTYKHLYRLSSIAGLDNREIQNQLFRTLVVQTAIPFIFMYFPVSVMFLLPLFGIKVEELGNIVPISVAIYPCFEPLVAMFFIKNFRYRIIGEKLNENLAKIKQFCRCDHLQQSEENDSSISATNG</sequence>